<sequence length="533" mass="52447">MNAPESYRVLASHLMDAANVSEINLKNMKRSDDSLSGMFKGIDLATLNPLMAEFGQMEASLNVVNAKATAFHPQAPVAAPPMTLRMLEQLLMATNIAAAEAEAANWTLMARAIDESVAALFGVKNSFATSLETRWVQRGDERINKIQHAGNAYARRADAMSMHTSALAKSAAAETAMAAAAAAVAVGLPPTIRPAYEATYLAAFGPRASSQLVATIPTFAKLLPDLDQVPGNPFDIREAKQPTAPSFDRSPLPKIIRDSFMALGHGDLARATTPDDVINAYGKVNPDVVEAIKAGATQTQAASLSAPSMPPTLNPGAGMPGGAPGSLGSAAGMNSISPGAIGSNAAGVSSGTGASTGGGLAGGGMGAFGGANGNRGGRNGLGSPSSRSNAGRGAAHAQGLAGGIGMGGMAGGLAAGIGASGMGMGTGMGAGMGMGSGGAPLNGAGAPGTGAAPSANAYGASGANSGAQARSTTVAGGPMAMGAGGGAGGQGKQRKAAKVQAVTSAVERDGNLKALLGEAPLVLPSVIGHNVRD</sequence>
<evidence type="ECO:0008006" key="4">
    <source>
        <dbReference type="Google" id="ProtNLM"/>
    </source>
</evidence>
<dbReference type="AlphaFoldDB" id="A0A0K1R9K0"/>
<protein>
    <recommendedName>
        <fullName evidence="4">PPE family domain-containing protein</fullName>
    </recommendedName>
</protein>
<dbReference type="KEGG" id="crie:AK829_01585"/>
<dbReference type="RefSeq" id="WP_052203644.1">
    <property type="nucleotide sequence ID" value="NZ_CP012342.1"/>
</dbReference>
<evidence type="ECO:0000313" key="2">
    <source>
        <dbReference type="EMBL" id="AKV58073.1"/>
    </source>
</evidence>
<dbReference type="STRING" id="156976.AK829_01585"/>
<evidence type="ECO:0000256" key="1">
    <source>
        <dbReference type="SAM" id="MobiDB-lite"/>
    </source>
</evidence>
<reference evidence="2 3" key="1">
    <citation type="submission" date="2015-08" db="EMBL/GenBank/DDBJ databases">
        <authorList>
            <person name="Babu N.S."/>
            <person name="Beckwith C.J."/>
            <person name="Beseler K.G."/>
            <person name="Brison A."/>
            <person name="Carone J.V."/>
            <person name="Caskin T.P."/>
            <person name="Diamond M."/>
            <person name="Durham M.E."/>
            <person name="Foxe J.M."/>
            <person name="Go M."/>
            <person name="Henderson B.A."/>
            <person name="Jones I.B."/>
            <person name="McGettigan J.A."/>
            <person name="Micheletti S.J."/>
            <person name="Nasrallah M.E."/>
            <person name="Ortiz D."/>
            <person name="Piller C.R."/>
            <person name="Privatt S.R."/>
            <person name="Schneider S.L."/>
            <person name="Sharp S."/>
            <person name="Smith T.C."/>
            <person name="Stanton J.D."/>
            <person name="Ullery H.E."/>
            <person name="Wilson R.J."/>
            <person name="Serrano M.G."/>
            <person name="Buck G."/>
            <person name="Lee V."/>
            <person name="Wang Y."/>
            <person name="Carvalho R."/>
            <person name="Voegtly L."/>
            <person name="Shi R."/>
            <person name="Duckworth R."/>
            <person name="Johnson A."/>
            <person name="Loviza R."/>
            <person name="Walstead R."/>
            <person name="Shah Z."/>
            <person name="Kiflezghi M."/>
            <person name="Wade K."/>
            <person name="Ball S.L."/>
            <person name="Bradley K.W."/>
            <person name="Asai D.J."/>
            <person name="Bowman C.A."/>
            <person name="Russell D.A."/>
            <person name="Pope W.H."/>
            <person name="Jacobs-Sera D."/>
            <person name="Hendrix R.W."/>
            <person name="Hatfull G.F."/>
        </authorList>
    </citation>
    <scope>NUCLEOTIDE SEQUENCE [LARGE SCALE GENOMIC DNA]</scope>
    <source>
        <strain evidence="2 3">PUDD_83A45</strain>
    </source>
</reference>
<accession>A0A0K1R9K0</accession>
<proteinExistence type="predicted"/>
<dbReference type="EMBL" id="CP012342">
    <property type="protein sequence ID" value="AKV58073.1"/>
    <property type="molecule type" value="Genomic_DNA"/>
</dbReference>
<dbReference type="Proteomes" id="UP000060016">
    <property type="component" value="Chromosome"/>
</dbReference>
<gene>
    <name evidence="2" type="ORF">AK829_01585</name>
</gene>
<keyword evidence="3" id="KW-1185">Reference proteome</keyword>
<dbReference type="PATRIC" id="fig|156976.3.peg.309"/>
<evidence type="ECO:0000313" key="3">
    <source>
        <dbReference type="Proteomes" id="UP000060016"/>
    </source>
</evidence>
<name>A0A0K1R9K0_9CORY</name>
<feature type="region of interest" description="Disordered" evidence="1">
    <location>
        <begin position="375"/>
        <end position="394"/>
    </location>
</feature>
<feature type="region of interest" description="Disordered" evidence="1">
    <location>
        <begin position="300"/>
        <end position="330"/>
    </location>
</feature>
<organism evidence="2 3">
    <name type="scientific">Corynebacterium riegelii</name>
    <dbReference type="NCBI Taxonomy" id="156976"/>
    <lineage>
        <taxon>Bacteria</taxon>
        <taxon>Bacillati</taxon>
        <taxon>Actinomycetota</taxon>
        <taxon>Actinomycetes</taxon>
        <taxon>Mycobacteriales</taxon>
        <taxon>Corynebacteriaceae</taxon>
        <taxon>Corynebacterium</taxon>
    </lineage>
</organism>